<dbReference type="InterPro" id="IPR050535">
    <property type="entry name" value="DNA_Repair-Maintenance_Comp"/>
</dbReference>
<evidence type="ECO:0000256" key="3">
    <source>
        <dbReference type="ARBA" id="ARBA00013365"/>
    </source>
</evidence>
<accession>A0ABX5LPY9</accession>
<protein>
    <recommendedName>
        <fullName evidence="3 7">Nuclease SbcCD subunit D</fullName>
    </recommendedName>
</protein>
<name>A0ABX5LPY9_9BACT</name>
<evidence type="ECO:0000313" key="10">
    <source>
        <dbReference type="EMBL" id="PWL03974.1"/>
    </source>
</evidence>
<dbReference type="Gene3D" id="3.60.21.10">
    <property type="match status" value="1"/>
</dbReference>
<keyword evidence="7" id="KW-0233">DNA recombination</keyword>
<dbReference type="CDD" id="cd00840">
    <property type="entry name" value="MPP_Mre11_N"/>
    <property type="match status" value="1"/>
</dbReference>
<dbReference type="EMBL" id="QGHD01000002">
    <property type="protein sequence ID" value="PWL03974.1"/>
    <property type="molecule type" value="Genomic_DNA"/>
</dbReference>
<comment type="function">
    <text evidence="7">SbcCD cleaves DNA hairpin structures. These structures can inhibit DNA replication and are intermediates in certain DNA recombination reactions. The complex acts as a 3'-&gt;5' double strand exonuclease that can open hairpins. It also has a 5' single-strand endonuclease activity.</text>
</comment>
<reference evidence="10 11" key="1">
    <citation type="submission" date="2018-05" db="EMBL/GenBank/DDBJ databases">
        <title>Animal gut microbial communities from fecal samples from Wisconsin, USA.</title>
        <authorList>
            <person name="Neumann A."/>
        </authorList>
    </citation>
    <scope>NUCLEOTIDE SEQUENCE [LARGE SCALE GENOMIC DNA]</scope>
    <source>
        <strain evidence="10 11">UWS4</strain>
    </source>
</reference>
<feature type="domain" description="Calcineurin-like phosphoesterase" evidence="8">
    <location>
        <begin position="6"/>
        <end position="242"/>
    </location>
</feature>
<dbReference type="SUPFAM" id="SSF56300">
    <property type="entry name" value="Metallo-dependent phosphatases"/>
    <property type="match status" value="1"/>
</dbReference>
<sequence>MSHTGFRILHTSDWHLGNSLHDRSRQEEYRAFLSWLKETIVTNEVDALLVSGDIFDTGSPSNAAQELYFSFLTQLNGTCCKNVVITAGNHDSPSTLNVARSVLELLHVRVIASPDVENHFANEVFALPNAENPQVILCAAPYLRDKALQASLENAKAATDEEFVRAGTKAHFEKLKNLARQLQENVGKSLPIIAMAHLYAAGSILSENAADTEYTVVGNLENVNVEIFPPAFDYVALGHIHRAQKVAGEDRIRYSGSPLPMGFDEANRESVVLLVDFEENNPPKIRPISVPQFRKMVTISGENLNEIRAKIAKANLETPKAFVRVRFTGTGSVGNLRDMLSSDFEKTTLEFVKAEYANRVDGSQTIAADDCDLSEHSPTEIFDRRLREEEKSTKKFDDKMRARLEGAFQEILKLVQEGGAQE</sequence>
<dbReference type="PANTHER" id="PTHR30337:SF0">
    <property type="entry name" value="NUCLEASE SBCCD SUBUNIT D"/>
    <property type="match status" value="1"/>
</dbReference>
<dbReference type="RefSeq" id="WP_106197523.1">
    <property type="nucleotide sequence ID" value="NZ_JAXEIU010000031.1"/>
</dbReference>
<evidence type="ECO:0000256" key="4">
    <source>
        <dbReference type="ARBA" id="ARBA00022722"/>
    </source>
</evidence>
<keyword evidence="4 7" id="KW-0540">Nuclease</keyword>
<evidence type="ECO:0000259" key="8">
    <source>
        <dbReference type="Pfam" id="PF00149"/>
    </source>
</evidence>
<dbReference type="InterPro" id="IPR041796">
    <property type="entry name" value="Mre11_N"/>
</dbReference>
<dbReference type="InterPro" id="IPR026843">
    <property type="entry name" value="SbcD_C"/>
</dbReference>
<keyword evidence="11" id="KW-1185">Reference proteome</keyword>
<evidence type="ECO:0000256" key="1">
    <source>
        <dbReference type="ARBA" id="ARBA00010555"/>
    </source>
</evidence>
<keyword evidence="6 7" id="KW-0269">Exonuclease</keyword>
<organism evidence="10 11">
    <name type="scientific">Hallerella porci</name>
    <dbReference type="NCBI Taxonomy" id="1945871"/>
    <lineage>
        <taxon>Bacteria</taxon>
        <taxon>Pseudomonadati</taxon>
        <taxon>Fibrobacterota</taxon>
        <taxon>Fibrobacteria</taxon>
        <taxon>Fibrobacterales</taxon>
        <taxon>Fibrobacteraceae</taxon>
        <taxon>Hallerella</taxon>
    </lineage>
</organism>
<proteinExistence type="inferred from homology"/>
<comment type="similarity">
    <text evidence="1 7">Belongs to the SbcD family.</text>
</comment>
<dbReference type="InterPro" id="IPR029052">
    <property type="entry name" value="Metallo-depent_PP-like"/>
</dbReference>
<comment type="caution">
    <text evidence="10">The sequence shown here is derived from an EMBL/GenBank/DDBJ whole genome shotgun (WGS) entry which is preliminary data.</text>
</comment>
<keyword evidence="7" id="KW-0235">DNA replication</keyword>
<evidence type="ECO:0000256" key="7">
    <source>
        <dbReference type="RuleBase" id="RU363069"/>
    </source>
</evidence>
<evidence type="ECO:0000256" key="5">
    <source>
        <dbReference type="ARBA" id="ARBA00022801"/>
    </source>
</evidence>
<keyword evidence="5 7" id="KW-0378">Hydrolase</keyword>
<dbReference type="NCBIfam" id="TIGR00619">
    <property type="entry name" value="sbcd"/>
    <property type="match status" value="1"/>
</dbReference>
<evidence type="ECO:0000313" key="11">
    <source>
        <dbReference type="Proteomes" id="UP000245523"/>
    </source>
</evidence>
<dbReference type="Pfam" id="PF12320">
    <property type="entry name" value="SbcD_C"/>
    <property type="match status" value="1"/>
</dbReference>
<dbReference type="PANTHER" id="PTHR30337">
    <property type="entry name" value="COMPONENT OF ATP-DEPENDENT DSDNA EXONUCLEASE"/>
    <property type="match status" value="1"/>
</dbReference>
<gene>
    <name evidence="7" type="primary">sbcD</name>
    <name evidence="10" type="ORF">B0H50_102146</name>
</gene>
<dbReference type="Proteomes" id="UP000245523">
    <property type="component" value="Unassembled WGS sequence"/>
</dbReference>
<evidence type="ECO:0000259" key="9">
    <source>
        <dbReference type="Pfam" id="PF12320"/>
    </source>
</evidence>
<keyword evidence="7" id="KW-0255">Endonuclease</keyword>
<evidence type="ECO:0000256" key="6">
    <source>
        <dbReference type="ARBA" id="ARBA00022839"/>
    </source>
</evidence>
<comment type="subunit">
    <text evidence="2 7">Heterodimer of SbcC and SbcD.</text>
</comment>
<dbReference type="InterPro" id="IPR004593">
    <property type="entry name" value="SbcD"/>
</dbReference>
<dbReference type="InterPro" id="IPR004843">
    <property type="entry name" value="Calcineurin-like_PHP"/>
</dbReference>
<evidence type="ECO:0000256" key="2">
    <source>
        <dbReference type="ARBA" id="ARBA00011322"/>
    </source>
</evidence>
<dbReference type="Pfam" id="PF00149">
    <property type="entry name" value="Metallophos"/>
    <property type="match status" value="1"/>
</dbReference>
<feature type="domain" description="Nuclease SbcCD subunit D C-terminal" evidence="9">
    <location>
        <begin position="293"/>
        <end position="389"/>
    </location>
</feature>